<evidence type="ECO:0000313" key="2">
    <source>
        <dbReference type="Proteomes" id="UP000798662"/>
    </source>
</evidence>
<organism evidence="1 2">
    <name type="scientific">Pyropia yezoensis</name>
    <name type="common">Susabi-nori</name>
    <name type="synonym">Porphyra yezoensis</name>
    <dbReference type="NCBI Taxonomy" id="2788"/>
    <lineage>
        <taxon>Eukaryota</taxon>
        <taxon>Rhodophyta</taxon>
        <taxon>Bangiophyceae</taxon>
        <taxon>Bangiales</taxon>
        <taxon>Bangiaceae</taxon>
        <taxon>Pyropia</taxon>
    </lineage>
</organism>
<reference evidence="1" key="1">
    <citation type="submission" date="2019-11" db="EMBL/GenBank/DDBJ databases">
        <title>Nori genome reveals adaptations in red seaweeds to the harsh intertidal environment.</title>
        <authorList>
            <person name="Wang D."/>
            <person name="Mao Y."/>
        </authorList>
    </citation>
    <scope>NUCLEOTIDE SEQUENCE</scope>
    <source>
        <tissue evidence="1">Gametophyte</tissue>
    </source>
</reference>
<proteinExistence type="predicted"/>
<keyword evidence="2" id="KW-1185">Reference proteome</keyword>
<accession>A0ACC3C748</accession>
<comment type="caution">
    <text evidence="1">The sequence shown here is derived from an EMBL/GenBank/DDBJ whole genome shotgun (WGS) entry which is preliminary data.</text>
</comment>
<gene>
    <name evidence="1" type="ORF">I4F81_008328</name>
</gene>
<name>A0ACC3C748_PYRYE</name>
<sequence>MRAAPAARLGPLRRPSLVAVAVLLTLTVPLAVVRLAVDGDDPGMGVRGVGDTIRQASAHMLNSWSPVSLPALPSLSALSALADRSMSAAASAGGAIVGRTTRAGAGSPRPRLALRLGDEDHPLPGTLRLLRSCEGPPAANGGGCEPDLSAHIPDMRRVHVALPLPAVPPGLLTVYPSGRPGLYDGQVGADEAAGELAATVVWRLEDDGVVVVARGCAGLSAADAGGAEAGRAFTAQHEAGVSAVAAAQAATEAGHRF</sequence>
<dbReference type="EMBL" id="CM020619">
    <property type="protein sequence ID" value="KAK1865805.1"/>
    <property type="molecule type" value="Genomic_DNA"/>
</dbReference>
<protein>
    <submittedName>
        <fullName evidence="1">Uncharacterized protein</fullName>
    </submittedName>
</protein>
<dbReference type="Proteomes" id="UP000798662">
    <property type="component" value="Chromosome 2"/>
</dbReference>
<evidence type="ECO:0000313" key="1">
    <source>
        <dbReference type="EMBL" id="KAK1865805.1"/>
    </source>
</evidence>